<dbReference type="Gene3D" id="2.60.120.10">
    <property type="entry name" value="Jelly Rolls"/>
    <property type="match status" value="1"/>
</dbReference>
<gene>
    <name evidence="2" type="ORF">N7G274_000005</name>
</gene>
<dbReference type="SUPFAM" id="SSF51197">
    <property type="entry name" value="Clavaminate synthase-like"/>
    <property type="match status" value="1"/>
</dbReference>
<feature type="domain" description="JmjC" evidence="1">
    <location>
        <begin position="133"/>
        <end position="269"/>
    </location>
</feature>
<dbReference type="Proteomes" id="UP001590950">
    <property type="component" value="Unassembled WGS sequence"/>
</dbReference>
<dbReference type="InterPro" id="IPR014710">
    <property type="entry name" value="RmlC-like_jellyroll"/>
</dbReference>
<comment type="caution">
    <text evidence="2">The sequence shown here is derived from an EMBL/GenBank/DDBJ whole genome shotgun (WGS) entry which is preliminary data.</text>
</comment>
<keyword evidence="3" id="KW-1185">Reference proteome</keyword>
<dbReference type="PANTHER" id="PTHR12461">
    <property type="entry name" value="HYPOXIA-INDUCIBLE FACTOR 1 ALPHA INHIBITOR-RELATED"/>
    <property type="match status" value="1"/>
</dbReference>
<proteinExistence type="predicted"/>
<dbReference type="InterPro" id="IPR041667">
    <property type="entry name" value="Cupin_8"/>
</dbReference>
<name>A0ABR4ATX5_9LECA</name>
<reference evidence="2 3" key="1">
    <citation type="submission" date="2024-09" db="EMBL/GenBank/DDBJ databases">
        <title>Rethinking Asexuality: The Enigmatic Case of Functional Sexual Genes in Lepraria (Stereocaulaceae).</title>
        <authorList>
            <person name="Doellman M."/>
            <person name="Sun Y."/>
            <person name="Barcenas-Pena A."/>
            <person name="Lumbsch H.T."/>
            <person name="Grewe F."/>
        </authorList>
    </citation>
    <scope>NUCLEOTIDE SEQUENCE [LARGE SCALE GENOMIC DNA]</scope>
    <source>
        <strain evidence="2 3">Mercado 3170</strain>
    </source>
</reference>
<evidence type="ECO:0000313" key="2">
    <source>
        <dbReference type="EMBL" id="KAL2048094.1"/>
    </source>
</evidence>
<dbReference type="PANTHER" id="PTHR12461:SF99">
    <property type="entry name" value="BIFUNCTIONAL PEPTIDASE AND (3S)-LYSYL HYDROXYLASE JMJD7"/>
    <property type="match status" value="1"/>
</dbReference>
<dbReference type="InterPro" id="IPR003347">
    <property type="entry name" value="JmjC_dom"/>
</dbReference>
<protein>
    <recommendedName>
        <fullName evidence="1">JmjC domain-containing protein</fullName>
    </recommendedName>
</protein>
<evidence type="ECO:0000259" key="1">
    <source>
        <dbReference type="PROSITE" id="PS51184"/>
    </source>
</evidence>
<dbReference type="PROSITE" id="PS51184">
    <property type="entry name" value="JMJC"/>
    <property type="match status" value="1"/>
</dbReference>
<sequence length="269" mass="30756">MAKEAIEEMLVTYHELNGDIEELHEDPSPLDLMRFVAKNRPFVVRGGCSTWPAMQKWNVDYLKKVMKDTPVKVAMTPHGNADSAVMNAVDGSICFAKPFEKYEAFTDFLDYLRSQDLREESLVKYSQTQNDNLRGEYMLLYKDLEPDIQFASIALQRKPDAINLWIGNSHSTTALYRDNYENIYCQILGSKDFVLLPPVETACVNEQFLSSATYSDTMEVTLDEPQVQVPCAIWDPDEPRKRSTEFSHLSRPIHVPIGPGDMLYLPACW</sequence>
<dbReference type="Pfam" id="PF13621">
    <property type="entry name" value="Cupin_8"/>
    <property type="match status" value="1"/>
</dbReference>
<evidence type="ECO:0000313" key="3">
    <source>
        <dbReference type="Proteomes" id="UP001590950"/>
    </source>
</evidence>
<dbReference type="EMBL" id="JBEFKJ010000001">
    <property type="protein sequence ID" value="KAL2048094.1"/>
    <property type="molecule type" value="Genomic_DNA"/>
</dbReference>
<accession>A0ABR4ATX5</accession>
<organism evidence="2 3">
    <name type="scientific">Stereocaulon virgatum</name>
    <dbReference type="NCBI Taxonomy" id="373712"/>
    <lineage>
        <taxon>Eukaryota</taxon>
        <taxon>Fungi</taxon>
        <taxon>Dikarya</taxon>
        <taxon>Ascomycota</taxon>
        <taxon>Pezizomycotina</taxon>
        <taxon>Lecanoromycetes</taxon>
        <taxon>OSLEUM clade</taxon>
        <taxon>Lecanoromycetidae</taxon>
        <taxon>Lecanorales</taxon>
        <taxon>Lecanorineae</taxon>
        <taxon>Stereocaulaceae</taxon>
        <taxon>Stereocaulon</taxon>
    </lineage>
</organism>